<dbReference type="AlphaFoldDB" id="A0A6V7VIG6"/>
<dbReference type="Proteomes" id="UP000580250">
    <property type="component" value="Unassembled WGS sequence"/>
</dbReference>
<name>A0A6V7VIG6_MELEN</name>
<gene>
    <name evidence="1" type="ORF">MENT_LOCUS26327</name>
</gene>
<evidence type="ECO:0000313" key="2">
    <source>
        <dbReference type="Proteomes" id="UP000580250"/>
    </source>
</evidence>
<accession>A0A6V7VIG6</accession>
<organism evidence="1 2">
    <name type="scientific">Meloidogyne enterolobii</name>
    <name type="common">Root-knot nematode worm</name>
    <name type="synonym">Meloidogyne mayaguensis</name>
    <dbReference type="NCBI Taxonomy" id="390850"/>
    <lineage>
        <taxon>Eukaryota</taxon>
        <taxon>Metazoa</taxon>
        <taxon>Ecdysozoa</taxon>
        <taxon>Nematoda</taxon>
        <taxon>Chromadorea</taxon>
        <taxon>Rhabditida</taxon>
        <taxon>Tylenchina</taxon>
        <taxon>Tylenchomorpha</taxon>
        <taxon>Tylenchoidea</taxon>
        <taxon>Meloidogynidae</taxon>
        <taxon>Meloidogyninae</taxon>
        <taxon>Meloidogyne</taxon>
    </lineage>
</organism>
<protein>
    <submittedName>
        <fullName evidence="1">Uncharacterized protein</fullName>
    </submittedName>
</protein>
<sequence>MGVVKGARVCKSQCFVSRDSINGQLNFGCGECDDPELDCKTCTEKYCNEERLVPKHCWINDKEICKTDFDIPCHMERISINESKNLLNLKNNSEKLKQRKAVETVKLKLAGNA</sequence>
<dbReference type="EMBL" id="CAJEWN010000240">
    <property type="protein sequence ID" value="CAD2174643.1"/>
    <property type="molecule type" value="Genomic_DNA"/>
</dbReference>
<evidence type="ECO:0000313" key="1">
    <source>
        <dbReference type="EMBL" id="CAD2174643.1"/>
    </source>
</evidence>
<proteinExistence type="predicted"/>
<comment type="caution">
    <text evidence="1">The sequence shown here is derived from an EMBL/GenBank/DDBJ whole genome shotgun (WGS) entry which is preliminary data.</text>
</comment>
<reference evidence="1 2" key="1">
    <citation type="submission" date="2020-08" db="EMBL/GenBank/DDBJ databases">
        <authorList>
            <person name="Koutsovoulos G."/>
            <person name="Danchin GJ E."/>
        </authorList>
    </citation>
    <scope>NUCLEOTIDE SEQUENCE [LARGE SCALE GENOMIC DNA]</scope>
</reference>